<comment type="caution">
    <text evidence="5">The sequence shown here is derived from an EMBL/GenBank/DDBJ whole genome shotgun (WGS) entry which is preliminary data.</text>
</comment>
<feature type="domain" description="HTH tetR-type" evidence="4">
    <location>
        <begin position="48"/>
        <end position="108"/>
    </location>
</feature>
<proteinExistence type="predicted"/>
<dbReference type="AlphaFoldDB" id="A0A4R9A849"/>
<keyword evidence="1 2" id="KW-0238">DNA-binding</keyword>
<evidence type="ECO:0000313" key="5">
    <source>
        <dbReference type="EMBL" id="TFD54032.1"/>
    </source>
</evidence>
<dbReference type="Gene3D" id="1.10.357.10">
    <property type="entry name" value="Tetracycline Repressor, domain 2"/>
    <property type="match status" value="1"/>
</dbReference>
<evidence type="ECO:0000259" key="4">
    <source>
        <dbReference type="PROSITE" id="PS50977"/>
    </source>
</evidence>
<feature type="compositionally biased region" description="Polar residues" evidence="3">
    <location>
        <begin position="1"/>
        <end position="10"/>
    </location>
</feature>
<feature type="DNA-binding region" description="H-T-H motif" evidence="2">
    <location>
        <begin position="71"/>
        <end position="90"/>
    </location>
</feature>
<dbReference type="GO" id="GO:0003677">
    <property type="term" value="F:DNA binding"/>
    <property type="evidence" value="ECO:0007669"/>
    <property type="project" value="UniProtKB-UniRule"/>
</dbReference>
<reference evidence="5 6" key="1">
    <citation type="submission" date="2019-03" db="EMBL/GenBank/DDBJ databases">
        <title>Genomics of glacier-inhabiting Cryobacterium strains.</title>
        <authorList>
            <person name="Liu Q."/>
            <person name="Xin Y.-H."/>
        </authorList>
    </citation>
    <scope>NUCLEOTIDE SEQUENCE [LARGE SCALE GENOMIC DNA]</scope>
    <source>
        <strain evidence="5 6">Hh14</strain>
    </source>
</reference>
<dbReference type="PANTHER" id="PTHR43479:SF11">
    <property type="entry name" value="ACREF_ENVCD OPERON REPRESSOR-RELATED"/>
    <property type="match status" value="1"/>
</dbReference>
<dbReference type="Pfam" id="PF00440">
    <property type="entry name" value="TetR_N"/>
    <property type="match status" value="1"/>
</dbReference>
<dbReference type="InterPro" id="IPR009057">
    <property type="entry name" value="Homeodomain-like_sf"/>
</dbReference>
<organism evidence="5 6">
    <name type="scientific">Cryobacterium frigoriphilum</name>
    <dbReference type="NCBI Taxonomy" id="1259150"/>
    <lineage>
        <taxon>Bacteria</taxon>
        <taxon>Bacillati</taxon>
        <taxon>Actinomycetota</taxon>
        <taxon>Actinomycetes</taxon>
        <taxon>Micrococcales</taxon>
        <taxon>Microbacteriaceae</taxon>
        <taxon>Cryobacterium</taxon>
    </lineage>
</organism>
<dbReference type="SUPFAM" id="SSF46689">
    <property type="entry name" value="Homeodomain-like"/>
    <property type="match status" value="1"/>
</dbReference>
<dbReference type="InterPro" id="IPR001647">
    <property type="entry name" value="HTH_TetR"/>
</dbReference>
<dbReference type="Proteomes" id="UP000297447">
    <property type="component" value="Unassembled WGS sequence"/>
</dbReference>
<accession>A0A4R9A849</accession>
<evidence type="ECO:0000256" key="2">
    <source>
        <dbReference type="PROSITE-ProRule" id="PRU00335"/>
    </source>
</evidence>
<gene>
    <name evidence="5" type="ORF">E3T55_04940</name>
</gene>
<evidence type="ECO:0000256" key="3">
    <source>
        <dbReference type="SAM" id="MobiDB-lite"/>
    </source>
</evidence>
<dbReference type="PROSITE" id="PS50977">
    <property type="entry name" value="HTH_TETR_2"/>
    <property type="match status" value="1"/>
</dbReference>
<dbReference type="EMBL" id="SOHE01000018">
    <property type="protein sequence ID" value="TFD54032.1"/>
    <property type="molecule type" value="Genomic_DNA"/>
</dbReference>
<name>A0A4R9A849_9MICO</name>
<evidence type="ECO:0000256" key="1">
    <source>
        <dbReference type="ARBA" id="ARBA00023125"/>
    </source>
</evidence>
<sequence length="239" mass="26114">MTFGSSSLVSTPIEARTPESRTPESRTPEARTPEVRTGEVRTAPDPRAERTRQLIFTAIRTLIADQSASVSVPDIVRIAGISRSSFYAHFASLDVLAAEYLRAQFTDLNSELSVPELSSPEQHGHNVVRGENTARVGYTRLVAHMVENFPLYASVLALPLTRSAYDQIVDAYATQMLESVLAPHSVPHDVNVELVTTYVAGGALTLISAWMRGQLDVSDDDLVDQLVGLLPVWVLEAQT</sequence>
<dbReference type="PANTHER" id="PTHR43479">
    <property type="entry name" value="ACREF/ENVCD OPERON REPRESSOR-RELATED"/>
    <property type="match status" value="1"/>
</dbReference>
<dbReference type="OrthoDB" id="3196926at2"/>
<feature type="region of interest" description="Disordered" evidence="3">
    <location>
        <begin position="1"/>
        <end position="47"/>
    </location>
</feature>
<protein>
    <submittedName>
        <fullName evidence="5">TetR/AcrR family transcriptional regulator</fullName>
    </submittedName>
</protein>
<keyword evidence="6" id="KW-1185">Reference proteome</keyword>
<evidence type="ECO:0000313" key="6">
    <source>
        <dbReference type="Proteomes" id="UP000297447"/>
    </source>
</evidence>
<dbReference type="InterPro" id="IPR050624">
    <property type="entry name" value="HTH-type_Tx_Regulator"/>
</dbReference>
<feature type="compositionally biased region" description="Basic and acidic residues" evidence="3">
    <location>
        <begin position="16"/>
        <end position="47"/>
    </location>
</feature>